<comment type="caution">
    <text evidence="2">The sequence shown here is derived from an EMBL/GenBank/DDBJ whole genome shotgun (WGS) entry which is preliminary data.</text>
</comment>
<feature type="compositionally biased region" description="Basic and acidic residues" evidence="1">
    <location>
        <begin position="159"/>
        <end position="180"/>
    </location>
</feature>
<feature type="compositionally biased region" description="Polar residues" evidence="1">
    <location>
        <begin position="219"/>
        <end position="238"/>
    </location>
</feature>
<gene>
    <name evidence="2" type="ORF">HK097_006950</name>
</gene>
<evidence type="ECO:0000256" key="1">
    <source>
        <dbReference type="SAM" id="MobiDB-lite"/>
    </source>
</evidence>
<keyword evidence="3" id="KW-1185">Reference proteome</keyword>
<feature type="compositionally biased region" description="Pro residues" evidence="1">
    <location>
        <begin position="58"/>
        <end position="67"/>
    </location>
</feature>
<dbReference type="EMBL" id="JADGJD010000330">
    <property type="protein sequence ID" value="KAJ3052064.1"/>
    <property type="molecule type" value="Genomic_DNA"/>
</dbReference>
<evidence type="ECO:0000313" key="2">
    <source>
        <dbReference type="EMBL" id="KAJ3052064.1"/>
    </source>
</evidence>
<reference evidence="2" key="1">
    <citation type="submission" date="2020-05" db="EMBL/GenBank/DDBJ databases">
        <title>Phylogenomic resolution of chytrid fungi.</title>
        <authorList>
            <person name="Stajich J.E."/>
            <person name="Amses K."/>
            <person name="Simmons R."/>
            <person name="Seto K."/>
            <person name="Myers J."/>
            <person name="Bonds A."/>
            <person name="Quandt C.A."/>
            <person name="Barry K."/>
            <person name="Liu P."/>
            <person name="Grigoriev I."/>
            <person name="Longcore J.E."/>
            <person name="James T.Y."/>
        </authorList>
    </citation>
    <scope>NUCLEOTIDE SEQUENCE</scope>
    <source>
        <strain evidence="2">JEL0318</strain>
    </source>
</reference>
<protein>
    <submittedName>
        <fullName evidence="2">Uncharacterized protein</fullName>
    </submittedName>
</protein>
<organism evidence="2 3">
    <name type="scientific">Rhizophlyctis rosea</name>
    <dbReference type="NCBI Taxonomy" id="64517"/>
    <lineage>
        <taxon>Eukaryota</taxon>
        <taxon>Fungi</taxon>
        <taxon>Fungi incertae sedis</taxon>
        <taxon>Chytridiomycota</taxon>
        <taxon>Chytridiomycota incertae sedis</taxon>
        <taxon>Chytridiomycetes</taxon>
        <taxon>Rhizophlyctidales</taxon>
        <taxon>Rhizophlyctidaceae</taxon>
        <taxon>Rhizophlyctis</taxon>
    </lineage>
</organism>
<feature type="compositionally biased region" description="Polar residues" evidence="1">
    <location>
        <begin position="33"/>
        <end position="50"/>
    </location>
</feature>
<feature type="region of interest" description="Disordered" evidence="1">
    <location>
        <begin position="1"/>
        <end position="94"/>
    </location>
</feature>
<evidence type="ECO:0000313" key="3">
    <source>
        <dbReference type="Proteomes" id="UP001212841"/>
    </source>
</evidence>
<feature type="compositionally biased region" description="Low complexity" evidence="1">
    <location>
        <begin position="192"/>
        <end position="202"/>
    </location>
</feature>
<name>A0AAD5X4Y6_9FUNG</name>
<accession>A0AAD5X4Y6</accession>
<sequence length="373" mass="38784">MSRRPPGGASSIIFGDEPVNYTTTAASPPAVKQQRQTSPSRRSPGQISQIFGNNNTGPTPPFTPPPKRAYGGLKNQSSLVLGDDSPSGGDSVAPVIERLAKASVDEAAAPAGYQPKVSEKRPTRPPGGKTSVALAWDENPQEAVTTPSPKKKMYANAGKVEERASRPGRRLYGDPGHRSQIDFAVPELNSSAPTTKAAVATPPRTPSPKRPAARPVADQSRTTSEQPVSIPPSETSSDAGTEAPAEETLTTPVTPSYGKSRPQSWMPSSASSLPDSSAEERPGKRYSHFRSSVVFGDDSPQLPDFSPRKAKPGKKLLTPPGGASVGSISDLAGGASEAAASSSSASSPRTTKARIDPATMTVAGATTGKHRVY</sequence>
<dbReference type="Proteomes" id="UP001212841">
    <property type="component" value="Unassembled WGS sequence"/>
</dbReference>
<feature type="compositionally biased region" description="Low complexity" evidence="1">
    <location>
        <begin position="239"/>
        <end position="276"/>
    </location>
</feature>
<proteinExistence type="predicted"/>
<feature type="region of interest" description="Disordered" evidence="1">
    <location>
        <begin position="106"/>
        <end position="373"/>
    </location>
</feature>
<feature type="compositionally biased region" description="Low complexity" evidence="1">
    <location>
        <begin position="332"/>
        <end position="347"/>
    </location>
</feature>
<dbReference type="AlphaFoldDB" id="A0AAD5X4Y6"/>